<proteinExistence type="predicted"/>
<evidence type="ECO:0000313" key="2">
    <source>
        <dbReference type="EMBL" id="GAK74222.1"/>
    </source>
</evidence>
<reference evidence="3" key="1">
    <citation type="journal article" date="2014" name="Genome Announc.">
        <title>Draft Genome Sequence of ''Candidatus Phytoplasma asteris'' Strain OY-V, an Unculturable Plant-Pathogenic Bacterium.</title>
        <authorList>
            <person name="Kakizawa S."/>
            <person name="Makino A."/>
            <person name="Ishii Y."/>
            <person name="Tamaki H."/>
            <person name="Kamagata Y."/>
        </authorList>
    </citation>
    <scope>NUCLEOTIDE SEQUENCE [LARGE SCALE GENOMIC DNA]</scope>
    <source>
        <strain evidence="3">OY-V</strain>
    </source>
</reference>
<keyword evidence="1" id="KW-1133">Transmembrane helix</keyword>
<evidence type="ECO:0000313" key="3">
    <source>
        <dbReference type="Proteomes" id="UP000028900"/>
    </source>
</evidence>
<accession>A0ABQ0J3N3</accession>
<keyword evidence="3" id="KW-1185">Reference proteome</keyword>
<reference evidence="2 3" key="2">
    <citation type="journal article" date="2014" name="Genome Announc.">
        <title>Draft Genome Sequence of 'Candidatus Phytoplasma asteris' Strain OY-V, an Unculturable Plant-Pathogenic Bacterium.</title>
        <authorList>
            <person name="Kakizawa S."/>
            <person name="Makino A."/>
            <person name="Ishii Y."/>
            <person name="Tamaki H."/>
            <person name="Kamagata Y."/>
        </authorList>
    </citation>
    <scope>NUCLEOTIDE SEQUENCE [LARGE SCALE GENOMIC DNA]</scope>
    <source>
        <strain evidence="2 3">OY-V</strain>
    </source>
</reference>
<dbReference type="EMBL" id="BBIY01000071">
    <property type="protein sequence ID" value="GAK74222.1"/>
    <property type="molecule type" value="Genomic_DNA"/>
</dbReference>
<organism evidence="2 3">
    <name type="scientific">'Chrysanthemum coronarium' phytoplasma</name>
    <dbReference type="NCBI Taxonomy" id="1520703"/>
    <lineage>
        <taxon>Bacteria</taxon>
        <taxon>Bacillati</taxon>
        <taxon>Mycoplasmatota</taxon>
        <taxon>Mollicutes</taxon>
        <taxon>Acholeplasmatales</taxon>
        <taxon>Acholeplasmataceae</taxon>
        <taxon>Candidatus Phytoplasma</taxon>
        <taxon>16SrI (Aster yellows group)</taxon>
    </lineage>
</organism>
<feature type="transmembrane region" description="Helical" evidence="1">
    <location>
        <begin position="7"/>
        <end position="28"/>
    </location>
</feature>
<keyword evidence="1" id="KW-0812">Transmembrane</keyword>
<protein>
    <submittedName>
        <fullName evidence="2">Predicted permease</fullName>
    </submittedName>
</protein>
<dbReference type="Proteomes" id="UP000028900">
    <property type="component" value="Unassembled WGS sequence"/>
</dbReference>
<comment type="caution">
    <text evidence="2">The sequence shown here is derived from an EMBL/GenBank/DDBJ whole genome shotgun (WGS) entry which is preliminary data.</text>
</comment>
<evidence type="ECO:0000256" key="1">
    <source>
        <dbReference type="SAM" id="Phobius"/>
    </source>
</evidence>
<sequence>MFNIKKIIKWFFIILGILLFLFIGFIVLTEMGIIKLPELPKKEIPSIKETKMVIHEEWYDNNNKCTMIKAKYTFDGLNGIGYYQQQLQEKKVVITIFQSLKIASKSKKNLLTSPNTSKTVILSTVGITEV</sequence>
<keyword evidence="1" id="KW-0472">Membrane</keyword>
<name>A0ABQ0J3N3_9MOLU</name>
<gene>
    <name evidence="2" type="ORF">OYV_07220</name>
</gene>